<name>A0A0D2JAW9_9CHLO</name>
<evidence type="ECO:0000313" key="8">
    <source>
        <dbReference type="EMBL" id="KIY96882.1"/>
    </source>
</evidence>
<feature type="domain" description="Fatty acid hydroxylase" evidence="7">
    <location>
        <begin position="125"/>
        <end position="261"/>
    </location>
</feature>
<keyword evidence="9" id="KW-1185">Reference proteome</keyword>
<proteinExistence type="inferred from homology"/>
<dbReference type="GeneID" id="25728308"/>
<evidence type="ECO:0000256" key="1">
    <source>
        <dbReference type="ARBA" id="ARBA00004370"/>
    </source>
</evidence>
<comment type="similarity">
    <text evidence="2">Belongs to the sterol desaturase family.</text>
</comment>
<evidence type="ECO:0000313" key="9">
    <source>
        <dbReference type="Proteomes" id="UP000054498"/>
    </source>
</evidence>
<evidence type="ECO:0000259" key="7">
    <source>
        <dbReference type="Pfam" id="PF04116"/>
    </source>
</evidence>
<protein>
    <recommendedName>
        <fullName evidence="7">Fatty acid hydroxylase domain-containing protein</fullName>
    </recommendedName>
</protein>
<feature type="region of interest" description="Disordered" evidence="6">
    <location>
        <begin position="274"/>
        <end position="302"/>
    </location>
</feature>
<evidence type="ECO:0000256" key="5">
    <source>
        <dbReference type="ARBA" id="ARBA00023136"/>
    </source>
</evidence>
<feature type="compositionally biased region" description="Low complexity" evidence="6">
    <location>
        <begin position="276"/>
        <end position="292"/>
    </location>
</feature>
<dbReference type="GO" id="GO:0016491">
    <property type="term" value="F:oxidoreductase activity"/>
    <property type="evidence" value="ECO:0007669"/>
    <property type="project" value="InterPro"/>
</dbReference>
<dbReference type="RefSeq" id="XP_013895902.1">
    <property type="nucleotide sequence ID" value="XM_014040448.1"/>
</dbReference>
<dbReference type="STRING" id="145388.A0A0D2JAW9"/>
<keyword evidence="3" id="KW-0812">Transmembrane</keyword>
<dbReference type="EMBL" id="KK102802">
    <property type="protein sequence ID" value="KIY96882.1"/>
    <property type="molecule type" value="Genomic_DNA"/>
</dbReference>
<dbReference type="PANTHER" id="PTHR11863">
    <property type="entry name" value="STEROL DESATURASE"/>
    <property type="match status" value="1"/>
</dbReference>
<dbReference type="InterPro" id="IPR006694">
    <property type="entry name" value="Fatty_acid_hydroxylase"/>
</dbReference>
<evidence type="ECO:0000256" key="6">
    <source>
        <dbReference type="SAM" id="MobiDB-lite"/>
    </source>
</evidence>
<dbReference type="Proteomes" id="UP000054498">
    <property type="component" value="Unassembled WGS sequence"/>
</dbReference>
<evidence type="ECO:0000256" key="2">
    <source>
        <dbReference type="ARBA" id="ARBA00009324"/>
    </source>
</evidence>
<keyword evidence="5" id="KW-0472">Membrane</keyword>
<evidence type="ECO:0000256" key="4">
    <source>
        <dbReference type="ARBA" id="ARBA00022989"/>
    </source>
</evidence>
<gene>
    <name evidence="8" type="ORF">MNEG_11081</name>
</gene>
<dbReference type="KEGG" id="mng:MNEG_11081"/>
<dbReference type="InterPro" id="IPR050307">
    <property type="entry name" value="Sterol_Desaturase_Related"/>
</dbReference>
<accession>A0A0D2JAW9</accession>
<evidence type="ECO:0000256" key="3">
    <source>
        <dbReference type="ARBA" id="ARBA00022692"/>
    </source>
</evidence>
<dbReference type="AlphaFoldDB" id="A0A0D2JAW9"/>
<feature type="compositionally biased region" description="Basic residues" evidence="6">
    <location>
        <begin position="293"/>
        <end position="302"/>
    </location>
</feature>
<reference evidence="8 9" key="1">
    <citation type="journal article" date="2013" name="BMC Genomics">
        <title>Reconstruction of the lipid metabolism for the microalga Monoraphidium neglectum from its genome sequence reveals characteristics suitable for biofuel production.</title>
        <authorList>
            <person name="Bogen C."/>
            <person name="Al-Dilaimi A."/>
            <person name="Albersmeier A."/>
            <person name="Wichmann J."/>
            <person name="Grundmann M."/>
            <person name="Rupp O."/>
            <person name="Lauersen K.J."/>
            <person name="Blifernez-Klassen O."/>
            <person name="Kalinowski J."/>
            <person name="Goesmann A."/>
            <person name="Mussgnug J.H."/>
            <person name="Kruse O."/>
        </authorList>
    </citation>
    <scope>NUCLEOTIDE SEQUENCE [LARGE SCALE GENOMIC DNA]</scope>
    <source>
        <strain evidence="8 9">SAG 48.87</strain>
    </source>
</reference>
<dbReference type="OrthoDB" id="408954at2759"/>
<dbReference type="GO" id="GO:0016020">
    <property type="term" value="C:membrane"/>
    <property type="evidence" value="ECO:0007669"/>
    <property type="project" value="UniProtKB-SubCell"/>
</dbReference>
<dbReference type="GO" id="GO:0005506">
    <property type="term" value="F:iron ion binding"/>
    <property type="evidence" value="ECO:0007669"/>
    <property type="project" value="InterPro"/>
</dbReference>
<organism evidence="8 9">
    <name type="scientific">Monoraphidium neglectum</name>
    <dbReference type="NCBI Taxonomy" id="145388"/>
    <lineage>
        <taxon>Eukaryota</taxon>
        <taxon>Viridiplantae</taxon>
        <taxon>Chlorophyta</taxon>
        <taxon>core chlorophytes</taxon>
        <taxon>Chlorophyceae</taxon>
        <taxon>CS clade</taxon>
        <taxon>Sphaeropleales</taxon>
        <taxon>Selenastraceae</taxon>
        <taxon>Monoraphidium</taxon>
    </lineage>
</organism>
<comment type="subcellular location">
    <subcellularLocation>
        <location evidence="1">Membrane</location>
    </subcellularLocation>
</comment>
<keyword evidence="4" id="KW-1133">Transmembrane helix</keyword>
<sequence>MASALAALSASAPELAAHIRTVAAERLTRLSVELWMALLPVASYWFVAIVYDILDHLQLPWTERHRIRSDAERQKRNSRSRSHVILRVLVQHMIQLTVSIGMVFVEPDMCDARRWRGWLSGVPRFLLGMFVMDAWQYFIHRGVHESKLLYNTVHSHHHRLLVCYSYGALYNHPLEALLLDTLGGVVSLYGAGLSCGGAAALWTLGSVKTVLDHCGYVWPVNFLSPFFPNNALYHDVHHDPRGFRKNYSQPFFTFWDKLLGTYMDPAEIHNGRFSPAKGEAAGEAEGDAAATKKGSRREKKLA</sequence>
<dbReference type="GO" id="GO:0008610">
    <property type="term" value="P:lipid biosynthetic process"/>
    <property type="evidence" value="ECO:0007669"/>
    <property type="project" value="InterPro"/>
</dbReference>
<dbReference type="Pfam" id="PF04116">
    <property type="entry name" value="FA_hydroxylase"/>
    <property type="match status" value="1"/>
</dbReference>